<protein>
    <submittedName>
        <fullName evidence="2">Transposase</fullName>
    </submittedName>
</protein>
<name>A0AAN2TQ61_9BACI</name>
<reference evidence="2 3" key="1">
    <citation type="journal article" date="2014" name="Genome Announc.">
        <title>Genome Sequence of Bacillus simplex Strain P558, Isolated from a Human Fecal Sample.</title>
        <authorList>
            <person name="Croce O."/>
            <person name="Hugon P."/>
            <person name="Lagier J.C."/>
            <person name="Bibi F."/>
            <person name="Robert C."/>
            <person name="Azhar E.I."/>
            <person name="Raoult D."/>
            <person name="Fournier P.E."/>
        </authorList>
    </citation>
    <scope>NUCLEOTIDE SEQUENCE [LARGE SCALE GENOMIC DNA]</scope>
    <source>
        <strain evidence="2 3">P558</strain>
    </source>
</reference>
<dbReference type="InterPro" id="IPR047650">
    <property type="entry name" value="Transpos_IS110"/>
</dbReference>
<dbReference type="Pfam" id="PF01548">
    <property type="entry name" value="DEDD_Tnp_IS110"/>
    <property type="match status" value="1"/>
</dbReference>
<dbReference type="GO" id="GO:0004803">
    <property type="term" value="F:transposase activity"/>
    <property type="evidence" value="ECO:0007669"/>
    <property type="project" value="InterPro"/>
</dbReference>
<dbReference type="GO" id="GO:0003677">
    <property type="term" value="F:DNA binding"/>
    <property type="evidence" value="ECO:0007669"/>
    <property type="project" value="InterPro"/>
</dbReference>
<dbReference type="RefSeq" id="WP_237766662.1">
    <property type="nucleotide sequence ID" value="NZ_CCXW01000004.1"/>
</dbReference>
<dbReference type="Proteomes" id="UP000182110">
    <property type="component" value="Unassembled WGS sequence"/>
</dbReference>
<evidence type="ECO:0000313" key="3">
    <source>
        <dbReference type="Proteomes" id="UP000182110"/>
    </source>
</evidence>
<evidence type="ECO:0000259" key="1">
    <source>
        <dbReference type="Pfam" id="PF01548"/>
    </source>
</evidence>
<accession>A0AAN2TQ61</accession>
<feature type="domain" description="Transposase IS110-like N-terminal" evidence="1">
    <location>
        <begin position="8"/>
        <end position="151"/>
    </location>
</feature>
<evidence type="ECO:0000313" key="2">
    <source>
        <dbReference type="EMBL" id="CEG24902.1"/>
    </source>
</evidence>
<gene>
    <name evidence="2" type="ORF">BN1180_05745</name>
</gene>
<dbReference type="EMBL" id="CCXW01000004">
    <property type="protein sequence ID" value="CEG24902.1"/>
    <property type="molecule type" value="Genomic_DNA"/>
</dbReference>
<keyword evidence="3" id="KW-1185">Reference proteome</keyword>
<comment type="caution">
    <text evidence="2">The sequence shown here is derived from an EMBL/GenBank/DDBJ whole genome shotgun (WGS) entry which is preliminary data.</text>
</comment>
<dbReference type="PANTHER" id="PTHR33055:SF15">
    <property type="entry name" value="TRANSPOSASE-RELATED"/>
    <property type="match status" value="1"/>
</dbReference>
<organism evidence="2 3">
    <name type="scientific">Peribacillus simplex</name>
    <dbReference type="NCBI Taxonomy" id="1478"/>
    <lineage>
        <taxon>Bacteria</taxon>
        <taxon>Bacillati</taxon>
        <taxon>Bacillota</taxon>
        <taxon>Bacilli</taxon>
        <taxon>Bacillales</taxon>
        <taxon>Bacillaceae</taxon>
        <taxon>Peribacillus</taxon>
    </lineage>
</organism>
<dbReference type="InterPro" id="IPR002525">
    <property type="entry name" value="Transp_IS110-like_N"/>
</dbReference>
<dbReference type="AlphaFoldDB" id="A0AAN2TQ61"/>
<sequence>MKDAQKFVGLDSSKDTVAIADSGRGEPRFNSTIPNKPENIRKLMKSLGNPENLLVCYEAGSSGYGIYRLLLSMDIECMVVAPTLIPKRSGDRVKTDKRDSIRLAQLLRAGELTSVWVPDEDHEALRDLIRARHDAREDLQSSRQRLVHFLLRHEIRPPLGVRNWSVKHREWLKTINI</sequence>
<dbReference type="GO" id="GO:0006313">
    <property type="term" value="P:DNA transposition"/>
    <property type="evidence" value="ECO:0007669"/>
    <property type="project" value="InterPro"/>
</dbReference>
<dbReference type="PANTHER" id="PTHR33055">
    <property type="entry name" value="TRANSPOSASE FOR INSERTION SEQUENCE ELEMENT IS1111A"/>
    <property type="match status" value="1"/>
</dbReference>
<proteinExistence type="predicted"/>